<dbReference type="HAMAP" id="MF_00406">
    <property type="entry name" value="FabZ"/>
    <property type="match status" value="1"/>
</dbReference>
<feature type="compositionally biased region" description="Basic and acidic residues" evidence="11">
    <location>
        <begin position="1"/>
        <end position="12"/>
    </location>
</feature>
<dbReference type="InterPro" id="IPR013114">
    <property type="entry name" value="FabA_FabZ"/>
</dbReference>
<feature type="region of interest" description="Disordered" evidence="11">
    <location>
        <begin position="1"/>
        <end position="27"/>
    </location>
</feature>
<dbReference type="AlphaFoldDB" id="A0A1G9HUB3"/>
<comment type="function">
    <text evidence="9 10">Involved in unsaturated fatty acids biosynthesis. Catalyzes the dehydration of short chain beta-hydroxyacyl-ACPs and long chain saturated and unsaturated beta-hydroxyacyl-ACPs.</text>
</comment>
<dbReference type="RefSeq" id="WP_089757836.1">
    <property type="nucleotide sequence ID" value="NZ_FNGO01000002.1"/>
</dbReference>
<evidence type="ECO:0000256" key="5">
    <source>
        <dbReference type="ARBA" id="ARBA00022516"/>
    </source>
</evidence>
<keyword evidence="5 10" id="KW-0444">Lipid biosynthesis</keyword>
<keyword evidence="4 10" id="KW-0963">Cytoplasm</keyword>
<dbReference type="GO" id="GO:0009245">
    <property type="term" value="P:lipid A biosynthetic process"/>
    <property type="evidence" value="ECO:0007669"/>
    <property type="project" value="UniProtKB-UniRule"/>
</dbReference>
<dbReference type="Pfam" id="PF07977">
    <property type="entry name" value="FabA"/>
    <property type="match status" value="1"/>
</dbReference>
<proteinExistence type="inferred from homology"/>
<dbReference type="Gene3D" id="3.10.129.10">
    <property type="entry name" value="Hotdog Thioesterase"/>
    <property type="match status" value="1"/>
</dbReference>
<evidence type="ECO:0000256" key="8">
    <source>
        <dbReference type="ARBA" id="ARBA00023239"/>
    </source>
</evidence>
<dbReference type="NCBIfam" id="TIGR01750">
    <property type="entry name" value="fabZ"/>
    <property type="match status" value="1"/>
</dbReference>
<dbReference type="GO" id="GO:0006633">
    <property type="term" value="P:fatty acid biosynthetic process"/>
    <property type="evidence" value="ECO:0007669"/>
    <property type="project" value="UniProtKB-UniRule"/>
</dbReference>
<comment type="similarity">
    <text evidence="3 10">Belongs to the thioester dehydratase family. FabZ subfamily.</text>
</comment>
<comment type="catalytic activity">
    <reaction evidence="1 10">
        <text>a (3R)-hydroxyacyl-[ACP] = a (2E)-enoyl-[ACP] + H2O</text>
        <dbReference type="Rhea" id="RHEA:13097"/>
        <dbReference type="Rhea" id="RHEA-COMP:9925"/>
        <dbReference type="Rhea" id="RHEA-COMP:9945"/>
        <dbReference type="ChEBI" id="CHEBI:15377"/>
        <dbReference type="ChEBI" id="CHEBI:78784"/>
        <dbReference type="ChEBI" id="CHEBI:78827"/>
        <dbReference type="EC" id="4.2.1.59"/>
    </reaction>
</comment>
<feature type="active site" evidence="10">
    <location>
        <position position="70"/>
    </location>
</feature>
<evidence type="ECO:0000256" key="7">
    <source>
        <dbReference type="ARBA" id="ARBA00023098"/>
    </source>
</evidence>
<evidence type="ECO:0000256" key="6">
    <source>
        <dbReference type="ARBA" id="ARBA00022556"/>
    </source>
</evidence>
<evidence type="ECO:0000313" key="12">
    <source>
        <dbReference type="EMBL" id="SDL16163.1"/>
    </source>
</evidence>
<name>A0A1G9HUB3_9FIRM</name>
<dbReference type="CDD" id="cd01288">
    <property type="entry name" value="FabZ"/>
    <property type="match status" value="1"/>
</dbReference>
<evidence type="ECO:0000256" key="3">
    <source>
        <dbReference type="ARBA" id="ARBA00009174"/>
    </source>
</evidence>
<dbReference type="InterPro" id="IPR010084">
    <property type="entry name" value="FabZ"/>
</dbReference>
<dbReference type="GO" id="GO:0005737">
    <property type="term" value="C:cytoplasm"/>
    <property type="evidence" value="ECO:0007669"/>
    <property type="project" value="UniProtKB-SubCell"/>
</dbReference>
<accession>A0A1G9HUB3</accession>
<gene>
    <name evidence="10" type="primary">fabZ</name>
    <name evidence="12" type="ORF">SAMN04488692_10227</name>
</gene>
<dbReference type="EC" id="4.2.1.59" evidence="10"/>
<keyword evidence="7 10" id="KW-0443">Lipid metabolism</keyword>
<dbReference type="GO" id="GO:0016020">
    <property type="term" value="C:membrane"/>
    <property type="evidence" value="ECO:0007669"/>
    <property type="project" value="GOC"/>
</dbReference>
<dbReference type="Proteomes" id="UP000199476">
    <property type="component" value="Unassembled WGS sequence"/>
</dbReference>
<keyword evidence="6 10" id="KW-0441">Lipid A biosynthesis</keyword>
<dbReference type="GO" id="GO:0019171">
    <property type="term" value="F:(3R)-hydroxyacyl-[acyl-carrier-protein] dehydratase activity"/>
    <property type="evidence" value="ECO:0007669"/>
    <property type="project" value="UniProtKB-EC"/>
</dbReference>
<dbReference type="EMBL" id="FNGO01000002">
    <property type="protein sequence ID" value="SDL16163.1"/>
    <property type="molecule type" value="Genomic_DNA"/>
</dbReference>
<reference evidence="12 13" key="1">
    <citation type="submission" date="2016-10" db="EMBL/GenBank/DDBJ databases">
        <authorList>
            <person name="de Groot N.N."/>
        </authorList>
    </citation>
    <scope>NUCLEOTIDE SEQUENCE [LARGE SCALE GENOMIC DNA]</scope>
    <source>
        <strain evidence="12 13">SLAS-1</strain>
    </source>
</reference>
<dbReference type="NCBIfam" id="NF000582">
    <property type="entry name" value="PRK00006.1"/>
    <property type="match status" value="1"/>
</dbReference>
<evidence type="ECO:0000256" key="10">
    <source>
        <dbReference type="HAMAP-Rule" id="MF_00406"/>
    </source>
</evidence>
<dbReference type="PANTHER" id="PTHR30272:SF1">
    <property type="entry name" value="3-HYDROXYACYL-[ACYL-CARRIER-PROTEIN] DEHYDRATASE"/>
    <property type="match status" value="1"/>
</dbReference>
<evidence type="ECO:0000256" key="2">
    <source>
        <dbReference type="ARBA" id="ARBA00004496"/>
    </source>
</evidence>
<dbReference type="SUPFAM" id="SSF54637">
    <property type="entry name" value="Thioesterase/thiol ester dehydrase-isomerase"/>
    <property type="match status" value="1"/>
</dbReference>
<protein>
    <recommendedName>
        <fullName evidence="10">3-hydroxyacyl-[acyl-carrier-protein] dehydratase FabZ</fullName>
        <ecNumber evidence="10">4.2.1.59</ecNumber>
    </recommendedName>
    <alternativeName>
        <fullName evidence="10">(3R)-hydroxymyristoyl-[acyl-carrier-protein] dehydratase</fullName>
        <shortName evidence="10">(3R)-hydroxymyristoyl-ACP dehydrase</shortName>
    </alternativeName>
    <alternativeName>
        <fullName evidence="10">Beta-hydroxyacyl-ACP dehydratase</fullName>
    </alternativeName>
</protein>
<evidence type="ECO:0000256" key="1">
    <source>
        <dbReference type="ARBA" id="ARBA00001055"/>
    </source>
</evidence>
<sequence>MSDKEKNDRAQEDETADSSGTGRHEIGDIKGLLPHRYPFLLIDRIEKCQPEEFVRARKNVTINEEFFQGHFPQQPVMPGVLIVESMAQAGGFLLYQSAPEESDSIAYFAGINSAKFRRQVVPGDTLILEVEMLRLRSSLGKVAAEARVEGELAAEAELTFATRRPQG</sequence>
<dbReference type="FunFam" id="3.10.129.10:FF:000001">
    <property type="entry name" value="3-hydroxyacyl-[acyl-carrier-protein] dehydratase FabZ"/>
    <property type="match status" value="1"/>
</dbReference>
<comment type="subcellular location">
    <subcellularLocation>
        <location evidence="2 10">Cytoplasm</location>
    </subcellularLocation>
</comment>
<evidence type="ECO:0000256" key="9">
    <source>
        <dbReference type="ARBA" id="ARBA00025049"/>
    </source>
</evidence>
<evidence type="ECO:0000313" key="13">
    <source>
        <dbReference type="Proteomes" id="UP000199476"/>
    </source>
</evidence>
<evidence type="ECO:0000256" key="4">
    <source>
        <dbReference type="ARBA" id="ARBA00022490"/>
    </source>
</evidence>
<dbReference type="InterPro" id="IPR029069">
    <property type="entry name" value="HotDog_dom_sf"/>
</dbReference>
<dbReference type="STRING" id="321763.SAMN04488692_10227"/>
<keyword evidence="13" id="KW-1185">Reference proteome</keyword>
<keyword evidence="8 10" id="KW-0456">Lyase</keyword>
<organism evidence="12 13">
    <name type="scientific">Halarsenatibacter silvermanii</name>
    <dbReference type="NCBI Taxonomy" id="321763"/>
    <lineage>
        <taxon>Bacteria</taxon>
        <taxon>Bacillati</taxon>
        <taxon>Bacillota</taxon>
        <taxon>Clostridia</taxon>
        <taxon>Halanaerobiales</taxon>
        <taxon>Halarsenatibacteraceae</taxon>
        <taxon>Halarsenatibacter</taxon>
    </lineage>
</organism>
<dbReference type="OrthoDB" id="9772788at2"/>
<dbReference type="PANTHER" id="PTHR30272">
    <property type="entry name" value="3-HYDROXYACYL-[ACYL-CARRIER-PROTEIN] DEHYDRATASE"/>
    <property type="match status" value="1"/>
</dbReference>
<evidence type="ECO:0000256" key="11">
    <source>
        <dbReference type="SAM" id="MobiDB-lite"/>
    </source>
</evidence>